<proteinExistence type="predicted"/>
<evidence type="ECO:0000313" key="1">
    <source>
        <dbReference type="EMBL" id="GAL00071.1"/>
    </source>
</evidence>
<evidence type="ECO:0000313" key="2">
    <source>
        <dbReference type="Proteomes" id="UP000029226"/>
    </source>
</evidence>
<gene>
    <name evidence="1" type="ORF">JCM19314_325</name>
</gene>
<name>A0A090QAU5_NONUL</name>
<protein>
    <submittedName>
        <fullName evidence="1">Uncharacterized protein</fullName>
    </submittedName>
</protein>
<sequence>MMEMMLVIRRMVERFEITTVQGHIDYHPLITLKPKNANLFFEKR</sequence>
<comment type="caution">
    <text evidence="1">The sequence shown here is derived from an EMBL/GenBank/DDBJ whole genome shotgun (WGS) entry which is preliminary data.</text>
</comment>
<dbReference type="EMBL" id="BBMM01000004">
    <property type="protein sequence ID" value="GAL00071.1"/>
    <property type="molecule type" value="Genomic_DNA"/>
</dbReference>
<reference evidence="1 2" key="1">
    <citation type="journal article" date="2014" name="Genome Announc.">
        <title>Draft Genome Sequences of Marine Flavobacterium Nonlabens Strains NR17, NR24, NR27, NR32, NR33, and Ara13.</title>
        <authorList>
            <person name="Nakanishi M."/>
            <person name="Meirelles P."/>
            <person name="Suzuki R."/>
            <person name="Takatani N."/>
            <person name="Mino S."/>
            <person name="Suda W."/>
            <person name="Oshima K."/>
            <person name="Hattori M."/>
            <person name="Ohkuma M."/>
            <person name="Hosokawa M."/>
            <person name="Miyashita K."/>
            <person name="Thompson F.L."/>
            <person name="Niwa A."/>
            <person name="Sawabe T."/>
            <person name="Sawabe T."/>
        </authorList>
    </citation>
    <scope>NUCLEOTIDE SEQUENCE [LARGE SCALE GENOMIC DNA]</scope>
    <source>
        <strain evidence="2">JCM19314</strain>
    </source>
</reference>
<accession>A0A090QAU5</accession>
<dbReference type="AlphaFoldDB" id="A0A090QAU5"/>
<organism evidence="1 2">
    <name type="scientific">Nonlabens ulvanivorans</name>
    <name type="common">Persicivirga ulvanivorans</name>
    <dbReference type="NCBI Taxonomy" id="906888"/>
    <lineage>
        <taxon>Bacteria</taxon>
        <taxon>Pseudomonadati</taxon>
        <taxon>Bacteroidota</taxon>
        <taxon>Flavobacteriia</taxon>
        <taxon>Flavobacteriales</taxon>
        <taxon>Flavobacteriaceae</taxon>
        <taxon>Nonlabens</taxon>
    </lineage>
</organism>
<dbReference type="Proteomes" id="UP000029226">
    <property type="component" value="Unassembled WGS sequence"/>
</dbReference>